<evidence type="ECO:0000256" key="1">
    <source>
        <dbReference type="SAM" id="MobiDB-lite"/>
    </source>
</evidence>
<feature type="region of interest" description="Disordered" evidence="1">
    <location>
        <begin position="197"/>
        <end position="224"/>
    </location>
</feature>
<feature type="compositionally biased region" description="Acidic residues" evidence="1">
    <location>
        <begin position="214"/>
        <end position="223"/>
    </location>
</feature>
<evidence type="ECO:0000256" key="2">
    <source>
        <dbReference type="SAM" id="SignalP"/>
    </source>
</evidence>
<keyword evidence="4" id="KW-1185">Reference proteome</keyword>
<feature type="signal peptide" evidence="2">
    <location>
        <begin position="1"/>
        <end position="17"/>
    </location>
</feature>
<organism evidence="3 4">
    <name type="scientific">Pieris brassicae</name>
    <name type="common">White butterfly</name>
    <name type="synonym">Large white butterfly</name>
    <dbReference type="NCBI Taxonomy" id="7116"/>
    <lineage>
        <taxon>Eukaryota</taxon>
        <taxon>Metazoa</taxon>
        <taxon>Ecdysozoa</taxon>
        <taxon>Arthropoda</taxon>
        <taxon>Hexapoda</taxon>
        <taxon>Insecta</taxon>
        <taxon>Pterygota</taxon>
        <taxon>Neoptera</taxon>
        <taxon>Endopterygota</taxon>
        <taxon>Lepidoptera</taxon>
        <taxon>Glossata</taxon>
        <taxon>Ditrysia</taxon>
        <taxon>Papilionoidea</taxon>
        <taxon>Pieridae</taxon>
        <taxon>Pierinae</taxon>
        <taxon>Pieris</taxon>
    </lineage>
</organism>
<protein>
    <recommendedName>
        <fullName evidence="5">DUF4758 domain-containing protein</fullName>
    </recommendedName>
</protein>
<evidence type="ECO:0000313" key="3">
    <source>
        <dbReference type="EMBL" id="CAH4018909.1"/>
    </source>
</evidence>
<gene>
    <name evidence="3" type="ORF">PIBRA_LOCUS3670</name>
</gene>
<evidence type="ECO:0000313" key="4">
    <source>
        <dbReference type="Proteomes" id="UP001152562"/>
    </source>
</evidence>
<proteinExistence type="predicted"/>
<feature type="compositionally biased region" description="Polar residues" evidence="1">
    <location>
        <begin position="197"/>
        <end position="213"/>
    </location>
</feature>
<keyword evidence="2" id="KW-0732">Signal</keyword>
<reference evidence="3" key="1">
    <citation type="submission" date="2022-05" db="EMBL/GenBank/DDBJ databases">
        <authorList>
            <person name="Okamura Y."/>
        </authorList>
    </citation>
    <scope>NUCLEOTIDE SEQUENCE</scope>
</reference>
<feature type="region of interest" description="Disordered" evidence="1">
    <location>
        <begin position="371"/>
        <end position="401"/>
    </location>
</feature>
<feature type="chain" id="PRO_5040433274" description="DUF4758 domain-containing protein" evidence="2">
    <location>
        <begin position="18"/>
        <end position="691"/>
    </location>
</feature>
<dbReference type="AlphaFoldDB" id="A0A9P0X8I0"/>
<feature type="region of interest" description="Disordered" evidence="1">
    <location>
        <begin position="655"/>
        <end position="691"/>
    </location>
</feature>
<sequence length="691" mass="78089">MKIFILGLSWIVLIVAGEESNLNYENGFDGREAPTLKPGYYSNTMYQPGFAQDPSSKIFFRYKQQKTDHVPKVPAEKENVRHYFRVRKPIARRKIFHIRKESVANIPLAESDQVMNGSVIKTNSTPQVYLIKNDMAQDKHDNYVLDKLPELFEVTQETIILPLMQETNDTNNVKIAAGKVTEATMTVLNDMVSPQESLLSTDVTPNTQNNEMSPDSENEEETDNNPWLQLEKNAENIELLHIEEPDEESPTMMVTMVSDGNLKWELNDTVDDVPKLLVEELIIVPDPLPSPIIDDLITETSEPPKSEMFLKEGEEKILLYDPSTVNPIKESNISIEPNDIILSPFVTETSNPNTEIRLGGIKGHLLSNLSKQSERSKMSTDGNKNVKSPRKRLRRRKLKKNKTLTVNPRKFEDLNINETVAIQIVDASTINTHIPITDLTTTPRTTLFQRLGDHYNTNVETSSPRSHFTSFQDTKQKFRSRHGIHRISNPIEETQKGISVPSSANVLYRTTTTTSPFKQNRAKTKFRKWNRNRNITPTVINPQVEVPISPVVSELPTNIMRYVENVSSVPKILEENHVKASNSITINNDSPKSVTTSDQSIISHLNVGLPNRTSSSPRRLRYRNKLRHMRTSTQPTTLTSTPGATVDVISTTTTILGNNENVTSGNQSTRKDKRPPPPPPTLSPWYDGFGK</sequence>
<dbReference type="EMBL" id="CALOZG010000004">
    <property type="protein sequence ID" value="CAH4018909.1"/>
    <property type="molecule type" value="Genomic_DNA"/>
</dbReference>
<accession>A0A9P0X8I0</accession>
<feature type="compositionally biased region" description="Basic residues" evidence="1">
    <location>
        <begin position="387"/>
        <end position="401"/>
    </location>
</feature>
<feature type="compositionally biased region" description="Polar residues" evidence="1">
    <location>
        <begin position="655"/>
        <end position="668"/>
    </location>
</feature>
<evidence type="ECO:0008006" key="5">
    <source>
        <dbReference type="Google" id="ProtNLM"/>
    </source>
</evidence>
<comment type="caution">
    <text evidence="3">The sequence shown here is derived from an EMBL/GenBank/DDBJ whole genome shotgun (WGS) entry which is preliminary data.</text>
</comment>
<name>A0A9P0X8I0_PIEBR</name>
<dbReference type="Proteomes" id="UP001152562">
    <property type="component" value="Unassembled WGS sequence"/>
</dbReference>